<dbReference type="RefSeq" id="WP_200234868.1">
    <property type="nucleotide sequence ID" value="NZ_NRRV01000009.1"/>
</dbReference>
<organism evidence="1 2">
    <name type="scientific">Thiohalocapsa halophila</name>
    <dbReference type="NCBI Taxonomy" id="69359"/>
    <lineage>
        <taxon>Bacteria</taxon>
        <taxon>Pseudomonadati</taxon>
        <taxon>Pseudomonadota</taxon>
        <taxon>Gammaproteobacteria</taxon>
        <taxon>Chromatiales</taxon>
        <taxon>Chromatiaceae</taxon>
        <taxon>Thiohalocapsa</taxon>
    </lineage>
</organism>
<gene>
    <name evidence="1" type="ORF">CKO31_05620</name>
</gene>
<accession>A0ABS1CE91</accession>
<dbReference type="Proteomes" id="UP000748752">
    <property type="component" value="Unassembled WGS sequence"/>
</dbReference>
<reference evidence="1 2" key="1">
    <citation type="journal article" date="2020" name="Microorganisms">
        <title>Osmotic Adaptation and Compatible Solute Biosynthesis of Phototrophic Bacteria as Revealed from Genome Analyses.</title>
        <authorList>
            <person name="Imhoff J.F."/>
            <person name="Rahn T."/>
            <person name="Kunzel S."/>
            <person name="Keller A."/>
            <person name="Neulinger S.C."/>
        </authorList>
    </citation>
    <scope>NUCLEOTIDE SEQUENCE [LARGE SCALE GENOMIC DNA]</scope>
    <source>
        <strain evidence="1 2">DSM 6210</strain>
    </source>
</reference>
<keyword evidence="2" id="KW-1185">Reference proteome</keyword>
<evidence type="ECO:0000313" key="2">
    <source>
        <dbReference type="Proteomes" id="UP000748752"/>
    </source>
</evidence>
<evidence type="ECO:0000313" key="1">
    <source>
        <dbReference type="EMBL" id="MBK1630231.1"/>
    </source>
</evidence>
<name>A0ABS1CE91_9GAMM</name>
<dbReference type="EMBL" id="NRRV01000009">
    <property type="protein sequence ID" value="MBK1630231.1"/>
    <property type="molecule type" value="Genomic_DNA"/>
</dbReference>
<protein>
    <submittedName>
        <fullName evidence="1">Uncharacterized protein</fullName>
    </submittedName>
</protein>
<comment type="caution">
    <text evidence="1">The sequence shown here is derived from an EMBL/GenBank/DDBJ whole genome shotgun (WGS) entry which is preliminary data.</text>
</comment>
<sequence length="64" mass="6615">MIATHDTEASQAAYPQPASQREGLGFSVMRLVVLLCLASGALLDAAEGACPGKGGDEQTLLRRA</sequence>
<proteinExistence type="predicted"/>